<organism evidence="5 6">
    <name type="scientific">Rhizoctonia solani</name>
    <dbReference type="NCBI Taxonomy" id="456999"/>
    <lineage>
        <taxon>Eukaryota</taxon>
        <taxon>Fungi</taxon>
        <taxon>Dikarya</taxon>
        <taxon>Basidiomycota</taxon>
        <taxon>Agaricomycotina</taxon>
        <taxon>Agaricomycetes</taxon>
        <taxon>Cantharellales</taxon>
        <taxon>Ceratobasidiaceae</taxon>
        <taxon>Rhizoctonia</taxon>
    </lineage>
</organism>
<dbReference type="AlphaFoldDB" id="A0A8H3BAI2"/>
<feature type="compositionally biased region" description="Low complexity" evidence="3">
    <location>
        <begin position="187"/>
        <end position="198"/>
    </location>
</feature>
<evidence type="ECO:0000256" key="2">
    <source>
        <dbReference type="PROSITE-ProRule" id="PRU00192"/>
    </source>
</evidence>
<feature type="domain" description="SH3" evidence="4">
    <location>
        <begin position="365"/>
        <end position="427"/>
    </location>
</feature>
<dbReference type="Proteomes" id="UP000663888">
    <property type="component" value="Unassembled WGS sequence"/>
</dbReference>
<dbReference type="InterPro" id="IPR001452">
    <property type="entry name" value="SH3_domain"/>
</dbReference>
<dbReference type="Gene3D" id="2.30.30.40">
    <property type="entry name" value="SH3 Domains"/>
    <property type="match status" value="1"/>
</dbReference>
<feature type="compositionally biased region" description="Pro residues" evidence="3">
    <location>
        <begin position="149"/>
        <end position="165"/>
    </location>
</feature>
<gene>
    <name evidence="5" type="ORF">RDB_LOCUS69301</name>
</gene>
<evidence type="ECO:0000313" key="5">
    <source>
        <dbReference type="EMBL" id="CAE6451083.1"/>
    </source>
</evidence>
<dbReference type="SMART" id="SM00326">
    <property type="entry name" value="SH3"/>
    <property type="match status" value="1"/>
</dbReference>
<evidence type="ECO:0000313" key="6">
    <source>
        <dbReference type="Proteomes" id="UP000663888"/>
    </source>
</evidence>
<accession>A0A8H3BAI2</accession>
<evidence type="ECO:0000256" key="1">
    <source>
        <dbReference type="ARBA" id="ARBA00022443"/>
    </source>
</evidence>
<protein>
    <recommendedName>
        <fullName evidence="4">SH3 domain-containing protein</fullName>
    </recommendedName>
</protein>
<keyword evidence="1 2" id="KW-0728">SH3 domain</keyword>
<feature type="region of interest" description="Disordered" evidence="3">
    <location>
        <begin position="123"/>
        <end position="368"/>
    </location>
</feature>
<dbReference type="CDD" id="cd00174">
    <property type="entry name" value="SH3"/>
    <property type="match status" value="1"/>
</dbReference>
<dbReference type="Pfam" id="PF14604">
    <property type="entry name" value="SH3_9"/>
    <property type="match status" value="1"/>
</dbReference>
<name>A0A8H3BAI2_9AGAM</name>
<evidence type="ECO:0000259" key="4">
    <source>
        <dbReference type="PROSITE" id="PS50002"/>
    </source>
</evidence>
<proteinExistence type="predicted"/>
<evidence type="ECO:0000256" key="3">
    <source>
        <dbReference type="SAM" id="MobiDB-lite"/>
    </source>
</evidence>
<sequence>MWQAIQSAIESPEDLKQRKSVVHNNPHDALLASGMSKNVLTALAIMGLLVQVEEKNGSLKDKLNTAWAVEESLRDHISHLEAKLSMAGTNTCPSSEHFKLLLADVHKLQSVVEVINKNTSDFARQLSARPEPPVPQARPTEIPERRTPAPIPPPAPVPVPEPAPTPMLKKQPSRPGILRKSLTQDTSNSVVNSPVESPITSRASLGTGNPPRQDPFGPTHHRYPSTPTPTRQLMSPPMTPSVLPEQLDGPSLFGQMPQASRWKSAVPPPSYSGPGTTSTEQASPPITKHSSMASASIPQRTHMAHLSMPTPSVPLNATNPTFVQHRPPPTPTPTQPSSSHSIRNTPLPTTPIPAPAPTPTPRPQAPPRTLTAIFDFMGKSTTEISLRNGQKLYLLPESDTNQDWIWCRDENGKTGYVPKSYVKVDSA</sequence>
<feature type="compositionally biased region" description="Pro residues" evidence="3">
    <location>
        <begin position="348"/>
        <end position="366"/>
    </location>
</feature>
<dbReference type="PROSITE" id="PS50002">
    <property type="entry name" value="SH3"/>
    <property type="match status" value="1"/>
</dbReference>
<dbReference type="SUPFAM" id="SSF50044">
    <property type="entry name" value="SH3-domain"/>
    <property type="match status" value="1"/>
</dbReference>
<dbReference type="EMBL" id="CAJMWX010001040">
    <property type="protein sequence ID" value="CAE6451083.1"/>
    <property type="molecule type" value="Genomic_DNA"/>
</dbReference>
<feature type="compositionally biased region" description="Polar residues" evidence="3">
    <location>
        <begin position="309"/>
        <end position="322"/>
    </location>
</feature>
<reference evidence="5" key="1">
    <citation type="submission" date="2021-01" db="EMBL/GenBank/DDBJ databases">
        <authorList>
            <person name="Kaushik A."/>
        </authorList>
    </citation>
    <scope>NUCLEOTIDE SEQUENCE</scope>
    <source>
        <strain evidence="5">AG4-R118</strain>
    </source>
</reference>
<feature type="compositionally biased region" description="Polar residues" evidence="3">
    <location>
        <begin position="280"/>
        <end position="299"/>
    </location>
</feature>
<comment type="caution">
    <text evidence="5">The sequence shown here is derived from an EMBL/GenBank/DDBJ whole genome shotgun (WGS) entry which is preliminary data.</text>
</comment>
<dbReference type="InterPro" id="IPR036028">
    <property type="entry name" value="SH3-like_dom_sf"/>
</dbReference>